<accession>A0A1G7LVN2</accession>
<feature type="signal peptide" evidence="1">
    <location>
        <begin position="1"/>
        <end position="22"/>
    </location>
</feature>
<reference evidence="2 3" key="1">
    <citation type="submission" date="2016-10" db="EMBL/GenBank/DDBJ databases">
        <authorList>
            <person name="de Groot N.N."/>
        </authorList>
    </citation>
    <scope>NUCLEOTIDE SEQUENCE [LARGE SCALE GENOMIC DNA]</scope>
    <source>
        <strain evidence="2 3">GAS232</strain>
    </source>
</reference>
<feature type="chain" id="PRO_5009241861" description="Copper binding protein CusF" evidence="1">
    <location>
        <begin position="23"/>
        <end position="104"/>
    </location>
</feature>
<proteinExistence type="predicted"/>
<evidence type="ECO:0008006" key="4">
    <source>
        <dbReference type="Google" id="ProtNLM"/>
    </source>
</evidence>
<keyword evidence="1" id="KW-0732">Signal</keyword>
<name>A0A1G7LVN2_9BACT</name>
<protein>
    <recommendedName>
        <fullName evidence="4">Copper binding protein CusF</fullName>
    </recommendedName>
</protein>
<evidence type="ECO:0000256" key="1">
    <source>
        <dbReference type="SAM" id="SignalP"/>
    </source>
</evidence>
<keyword evidence="3" id="KW-1185">Reference proteome</keyword>
<organism evidence="2 3">
    <name type="scientific">Terriglobus roseus</name>
    <dbReference type="NCBI Taxonomy" id="392734"/>
    <lineage>
        <taxon>Bacteria</taxon>
        <taxon>Pseudomonadati</taxon>
        <taxon>Acidobacteriota</taxon>
        <taxon>Terriglobia</taxon>
        <taxon>Terriglobales</taxon>
        <taxon>Acidobacteriaceae</taxon>
        <taxon>Terriglobus</taxon>
    </lineage>
</organism>
<dbReference type="OrthoDB" id="119853at2"/>
<dbReference type="Proteomes" id="UP000182427">
    <property type="component" value="Chromosome I"/>
</dbReference>
<evidence type="ECO:0000313" key="3">
    <source>
        <dbReference type="Proteomes" id="UP000182427"/>
    </source>
</evidence>
<sequence length="104" mass="10936">MKKLSTALVLAACIIAPLASNAADKKSEDNNANIAQAKGPMVHVTLKNRSDVSQDLMVQGKPMTLAANGEMKVNVPAGTQVLGTDGTVKLTIVKEYDHATASFR</sequence>
<evidence type="ECO:0000313" key="2">
    <source>
        <dbReference type="EMBL" id="SDF53000.1"/>
    </source>
</evidence>
<gene>
    <name evidence="2" type="ORF">SAMN05444167_2629</name>
</gene>
<dbReference type="AlphaFoldDB" id="A0A1G7LVN2"/>
<dbReference type="RefSeq" id="WP_083345540.1">
    <property type="nucleotide sequence ID" value="NZ_LT629690.1"/>
</dbReference>
<dbReference type="EMBL" id="LT629690">
    <property type="protein sequence ID" value="SDF53000.1"/>
    <property type="molecule type" value="Genomic_DNA"/>
</dbReference>